<feature type="transmembrane region" description="Helical" evidence="2">
    <location>
        <begin position="254"/>
        <end position="277"/>
    </location>
</feature>
<dbReference type="EMBL" id="BQKM01000026">
    <property type="protein sequence ID" value="GJN56127.1"/>
    <property type="molecule type" value="Genomic_DNA"/>
</dbReference>
<dbReference type="GO" id="GO:0005829">
    <property type="term" value="C:cytosol"/>
    <property type="evidence" value="ECO:0007669"/>
    <property type="project" value="TreeGrafter"/>
</dbReference>
<evidence type="ECO:0000313" key="4">
    <source>
        <dbReference type="EMBL" id="BCG25631.1"/>
    </source>
</evidence>
<feature type="transmembrane region" description="Helical" evidence="2">
    <location>
        <begin position="338"/>
        <end position="358"/>
    </location>
</feature>
<accession>A0A6J4EAS7</accession>
<dbReference type="Proteomes" id="UP001054892">
    <property type="component" value="Unassembled WGS sequence"/>
</dbReference>
<feature type="transmembrane region" description="Helical" evidence="2">
    <location>
        <begin position="218"/>
        <end position="242"/>
    </location>
</feature>
<feature type="transmembrane region" description="Helical" evidence="2">
    <location>
        <begin position="289"/>
        <end position="310"/>
    </location>
</feature>
<keyword evidence="2" id="KW-1133">Transmembrane helix</keyword>
<keyword evidence="2" id="KW-0812">Transmembrane</keyword>
<sequence length="893" mass="98255">MEDQYKAERDRITWRRKALGLDGGNETPRRPWALALSGGGIRSATFCFGVLQALARAPIDPGANRPAKGDEDDPNARVLPRFDYLSTVSGGGYMGSFFSSLFQPERLRPVNGDEQEKARQAALDAYRVMRYQPPGRIHSSDNYRAAPVGAGPTAWLRENGRYLTPTGAGDLTYALAMTWRNWLSVQYVIGMPMLLALALIALAQGVVCHLWPTGPLCASLLLVPGGVALLSVAPLMLAYWLIYSRKSQDEPPALANWATLCAVVIVAAMAIPAIYLQLHTPDTTNPVEILLWLTIIVTVLGLLWCAALVFTQDHGSTPDDAGLDANNVRNYRLRVTRALSQAITVTGALLALALLHQLAQELYVVLARGYWQASAPAALLPALAWIARHLARASDDKPLPSWLSRLPLDVIALVAGIVMLVCIALLWGLLVQWVAWNGQVPGPDAMPPFALQRLTGLAVVAALLAWVSGQFIGFINLSTLQAFYAARLTRAYLGASNGQRFDVPSRQSRKRMSVAQTLSHDDIALDSYYRTRTAGPLHLINVTMNLTVDPSEQLVQRDRKGKPLCVAPYWYAPGNPGAEAVSFILDGERKVRIAPSGKGEINQPLSLGQWVATSGAAFSTGLGRATSLGTSLALGLANVRLGTWWQSNFPPRQAGPSKNSERLSRWLPAQTYLFYELTAHFHGHRRDKLYLTDGGHFENTATYELVRPERDIELIVMCDCGCDPEYRFDDLANLIRLSRIDHALEIEEDTDVLDHPLLSRVFASLEGFRQPPKPTDRHCAMLLNVFSSGERDDADAPRVLTSRILLLKPRLIESLPVDVLNYARANPVFPNQSTADQFFDEAQFESYRQLGLCIGQQLFGDGLNHNAIANALWSYLAKPPRGVRLNRKADDRG</sequence>
<keyword evidence="7" id="KW-1185">Reference proteome</keyword>
<dbReference type="GO" id="GO:0004623">
    <property type="term" value="F:phospholipase A2 activity"/>
    <property type="evidence" value="ECO:0007669"/>
    <property type="project" value="TreeGrafter"/>
</dbReference>
<dbReference type="Proteomes" id="UP000509383">
    <property type="component" value="Chromosome"/>
</dbReference>
<feature type="transmembrane region" description="Helical" evidence="2">
    <location>
        <begin position="370"/>
        <end position="387"/>
    </location>
</feature>
<dbReference type="RefSeq" id="WP_173179377.1">
    <property type="nucleotide sequence ID" value="NZ_AP023189.1"/>
</dbReference>
<dbReference type="Gene3D" id="3.40.1090.10">
    <property type="entry name" value="Cytosolic phospholipase A2 catalytic domain"/>
    <property type="match status" value="2"/>
</dbReference>
<name>A0A6J4EAS7_9PSED</name>
<dbReference type="SUPFAM" id="SSF52151">
    <property type="entry name" value="FabD/lysophospholipase-like"/>
    <property type="match status" value="1"/>
</dbReference>
<dbReference type="InterPro" id="IPR016035">
    <property type="entry name" value="Acyl_Trfase/lysoPLipase"/>
</dbReference>
<protein>
    <recommendedName>
        <fullName evidence="3">PNPLA domain-containing protein</fullName>
    </recommendedName>
</protein>
<reference evidence="4 6" key="1">
    <citation type="submission" date="2020-05" db="EMBL/GenBank/DDBJ databases">
        <title>Characterization of novel class B3 metallo-beta-lactamase from novel Pseudomonas species.</title>
        <authorList>
            <person name="Yamada K."/>
            <person name="Aoki K."/>
            <person name="Ishii Y."/>
        </authorList>
    </citation>
    <scope>NUCLEOTIDE SEQUENCE [LARGE SCALE GENOMIC DNA]</scope>
    <source>
        <strain evidence="4 6">TUM18999</strain>
        <strain evidence="5 7">TUM20286</strain>
    </source>
</reference>
<dbReference type="PANTHER" id="PTHR10728">
    <property type="entry name" value="CYTOSOLIC PHOSPHOLIPASE A2"/>
    <property type="match status" value="1"/>
</dbReference>
<keyword evidence="1" id="KW-0443">Lipid metabolism</keyword>
<dbReference type="PANTHER" id="PTHR10728:SF40">
    <property type="entry name" value="PATATIN FAMILY PROTEIN"/>
    <property type="match status" value="1"/>
</dbReference>
<evidence type="ECO:0000313" key="6">
    <source>
        <dbReference type="Proteomes" id="UP000509383"/>
    </source>
</evidence>
<feature type="domain" description="PNPLA" evidence="3">
    <location>
        <begin position="34"/>
        <end position="275"/>
    </location>
</feature>
<evidence type="ECO:0000259" key="3">
    <source>
        <dbReference type="Pfam" id="PF01734"/>
    </source>
</evidence>
<dbReference type="InterPro" id="IPR002641">
    <property type="entry name" value="PNPLA_dom"/>
</dbReference>
<evidence type="ECO:0000256" key="2">
    <source>
        <dbReference type="SAM" id="Phobius"/>
    </source>
</evidence>
<evidence type="ECO:0000256" key="1">
    <source>
        <dbReference type="ARBA" id="ARBA00023098"/>
    </source>
</evidence>
<evidence type="ECO:0000313" key="7">
    <source>
        <dbReference type="Proteomes" id="UP001054892"/>
    </source>
</evidence>
<organism evidence="4 6">
    <name type="scientific">Pseudomonas tohonis</name>
    <dbReference type="NCBI Taxonomy" id="2725477"/>
    <lineage>
        <taxon>Bacteria</taxon>
        <taxon>Pseudomonadati</taxon>
        <taxon>Pseudomonadota</taxon>
        <taxon>Gammaproteobacteria</taxon>
        <taxon>Pseudomonadales</taxon>
        <taxon>Pseudomonadaceae</taxon>
        <taxon>Pseudomonas</taxon>
    </lineage>
</organism>
<dbReference type="GO" id="GO:0046475">
    <property type="term" value="P:glycerophospholipid catabolic process"/>
    <property type="evidence" value="ECO:0007669"/>
    <property type="project" value="TreeGrafter"/>
</dbReference>
<keyword evidence="2" id="KW-0472">Membrane</keyword>
<gene>
    <name evidence="4" type="ORF">TUM18999_38220</name>
    <name evidence="5" type="ORF">TUM20286_58790</name>
</gene>
<feature type="transmembrane region" description="Helical" evidence="2">
    <location>
        <begin position="408"/>
        <end position="434"/>
    </location>
</feature>
<proteinExistence type="predicted"/>
<dbReference type="KEGG" id="ptw:TUM18999_38220"/>
<evidence type="ECO:0000313" key="5">
    <source>
        <dbReference type="EMBL" id="GJN56127.1"/>
    </source>
</evidence>
<dbReference type="Pfam" id="PF01734">
    <property type="entry name" value="Patatin"/>
    <property type="match status" value="1"/>
</dbReference>
<feature type="transmembrane region" description="Helical" evidence="2">
    <location>
        <begin position="454"/>
        <end position="477"/>
    </location>
</feature>
<dbReference type="EMBL" id="AP023189">
    <property type="protein sequence ID" value="BCG25631.1"/>
    <property type="molecule type" value="Genomic_DNA"/>
</dbReference>
<dbReference type="AlphaFoldDB" id="A0A6J4EAS7"/>
<feature type="transmembrane region" description="Helical" evidence="2">
    <location>
        <begin position="187"/>
        <end position="212"/>
    </location>
</feature>